<comment type="caution">
    <text evidence="7">The sequence shown here is derived from an EMBL/GenBank/DDBJ whole genome shotgun (WGS) entry which is preliminary data.</text>
</comment>
<proteinExistence type="predicted"/>
<gene>
    <name evidence="7" type="ORF">S01H1_26061</name>
</gene>
<keyword evidence="2" id="KW-0808">Transferase</keyword>
<evidence type="ECO:0000256" key="1">
    <source>
        <dbReference type="ARBA" id="ARBA00004141"/>
    </source>
</evidence>
<feature type="non-terminal residue" evidence="7">
    <location>
        <position position="1"/>
    </location>
</feature>
<evidence type="ECO:0000256" key="3">
    <source>
        <dbReference type="ARBA" id="ARBA00022692"/>
    </source>
</evidence>
<keyword evidence="4 6" id="KW-1133">Transmembrane helix</keyword>
<dbReference type="InterPro" id="IPR026046">
    <property type="entry name" value="UBIAD1"/>
</dbReference>
<organism evidence="7">
    <name type="scientific">marine sediment metagenome</name>
    <dbReference type="NCBI Taxonomy" id="412755"/>
    <lineage>
        <taxon>unclassified sequences</taxon>
        <taxon>metagenomes</taxon>
        <taxon>ecological metagenomes</taxon>
    </lineage>
</organism>
<dbReference type="CDD" id="cd13962">
    <property type="entry name" value="PT_UbiA_UBIAD1"/>
    <property type="match status" value="1"/>
</dbReference>
<evidence type="ECO:0000256" key="5">
    <source>
        <dbReference type="ARBA" id="ARBA00023136"/>
    </source>
</evidence>
<dbReference type="GO" id="GO:0016020">
    <property type="term" value="C:membrane"/>
    <property type="evidence" value="ECO:0007669"/>
    <property type="project" value="UniProtKB-SubCell"/>
</dbReference>
<dbReference type="PANTHER" id="PTHR13929:SF0">
    <property type="entry name" value="UBIA PRENYLTRANSFERASE DOMAIN-CONTAINING PROTEIN 1"/>
    <property type="match status" value="1"/>
</dbReference>
<dbReference type="AlphaFoldDB" id="X0V0X3"/>
<dbReference type="InterPro" id="IPR000537">
    <property type="entry name" value="UbiA_prenyltransferase"/>
</dbReference>
<evidence type="ECO:0000256" key="2">
    <source>
        <dbReference type="ARBA" id="ARBA00022679"/>
    </source>
</evidence>
<dbReference type="GO" id="GO:0004659">
    <property type="term" value="F:prenyltransferase activity"/>
    <property type="evidence" value="ECO:0007669"/>
    <property type="project" value="InterPro"/>
</dbReference>
<evidence type="ECO:0008006" key="8">
    <source>
        <dbReference type="Google" id="ProtNLM"/>
    </source>
</evidence>
<keyword evidence="5 6" id="KW-0472">Membrane</keyword>
<reference evidence="7" key="1">
    <citation type="journal article" date="2014" name="Front. Microbiol.">
        <title>High frequency of phylogenetically diverse reductive dehalogenase-homologous genes in deep subseafloor sedimentary metagenomes.</title>
        <authorList>
            <person name="Kawai M."/>
            <person name="Futagami T."/>
            <person name="Toyoda A."/>
            <person name="Takaki Y."/>
            <person name="Nishi S."/>
            <person name="Hori S."/>
            <person name="Arai W."/>
            <person name="Tsubouchi T."/>
            <person name="Morono Y."/>
            <person name="Uchiyama I."/>
            <person name="Ito T."/>
            <person name="Fujiyama A."/>
            <person name="Inagaki F."/>
            <person name="Takami H."/>
        </authorList>
    </citation>
    <scope>NUCLEOTIDE SEQUENCE</scope>
    <source>
        <strain evidence="7">Expedition CK06-06</strain>
    </source>
</reference>
<keyword evidence="3 6" id="KW-0812">Transmembrane</keyword>
<evidence type="ECO:0000313" key="7">
    <source>
        <dbReference type="EMBL" id="GAF94300.1"/>
    </source>
</evidence>
<dbReference type="PANTHER" id="PTHR13929">
    <property type="entry name" value="1,4-DIHYDROXY-2-NAPHTHOATE OCTAPRENYLTRANSFERASE"/>
    <property type="match status" value="1"/>
</dbReference>
<comment type="subcellular location">
    <subcellularLocation>
        <location evidence="1">Membrane</location>
        <topology evidence="1">Multi-pass membrane protein</topology>
    </subcellularLocation>
</comment>
<evidence type="ECO:0000256" key="6">
    <source>
        <dbReference type="SAM" id="Phobius"/>
    </source>
</evidence>
<protein>
    <recommendedName>
        <fullName evidence="8">1,4-dihydroxy-2-naphthoate octaprenyltransferase</fullName>
    </recommendedName>
</protein>
<accession>X0V0X3</accession>
<feature type="transmembrane region" description="Helical" evidence="6">
    <location>
        <begin position="118"/>
        <end position="136"/>
    </location>
</feature>
<evidence type="ECO:0000256" key="4">
    <source>
        <dbReference type="ARBA" id="ARBA00022989"/>
    </source>
</evidence>
<dbReference type="EMBL" id="BARS01015781">
    <property type="protein sequence ID" value="GAF94300.1"/>
    <property type="molecule type" value="Genomic_DNA"/>
</dbReference>
<sequence length="190" mass="20712">SVQLFAVFIGAHPWPASTVLLLGAAGGWMYSLPPLRLGWRGWGEALNALLGSNLLPFYGFVTTSGSLDLKVPLACLPVTLIAFTNLLAVTWPDRTSDEIVGKMTLATRWTPKRLRTTYRIALIASFTSLILLKGWILPNEIILSSLPALPLLIWGAKTYTRNEISTATVYGMVVMIAAQTLAWFSLGLAH</sequence>
<name>X0V0X3_9ZZZZ</name>
<dbReference type="Pfam" id="PF01040">
    <property type="entry name" value="UbiA"/>
    <property type="match status" value="1"/>
</dbReference>
<dbReference type="GO" id="GO:0009234">
    <property type="term" value="P:menaquinone biosynthetic process"/>
    <property type="evidence" value="ECO:0007669"/>
    <property type="project" value="TreeGrafter"/>
</dbReference>
<feature type="transmembrane region" description="Helical" evidence="6">
    <location>
        <begin position="14"/>
        <end position="33"/>
    </location>
</feature>
<dbReference type="GO" id="GO:0042371">
    <property type="term" value="P:vitamin K biosynthetic process"/>
    <property type="evidence" value="ECO:0007669"/>
    <property type="project" value="TreeGrafter"/>
</dbReference>
<feature type="transmembrane region" description="Helical" evidence="6">
    <location>
        <begin position="167"/>
        <end position="186"/>
    </location>
</feature>